<evidence type="ECO:0008006" key="3">
    <source>
        <dbReference type="Google" id="ProtNLM"/>
    </source>
</evidence>
<sequence length="131" mass="14111">MYFRKEANVINPTIFGVIPARGGSRGVPNKNLRELYSKPLINYIVEAALGTKAIHRVYVSTDSEQIAARASVIGAQIILHPSKLSTDDAPTFGVIRYALSSFRQSGYSPSVVVTMRPTSPLCLSSDIEAGG</sequence>
<dbReference type="SUPFAM" id="SSF53448">
    <property type="entry name" value="Nucleotide-diphospho-sugar transferases"/>
    <property type="match status" value="1"/>
</dbReference>
<comment type="caution">
    <text evidence="1">The sequence shown here is derived from an EMBL/GenBank/DDBJ whole genome shotgun (WGS) entry which is preliminary data.</text>
</comment>
<dbReference type="InterPro" id="IPR003329">
    <property type="entry name" value="Cytidylyl_trans"/>
</dbReference>
<dbReference type="PANTHER" id="PTHR21485">
    <property type="entry name" value="HAD SUPERFAMILY MEMBERS CMAS AND KDSC"/>
    <property type="match status" value="1"/>
</dbReference>
<dbReference type="Proteomes" id="UP000177853">
    <property type="component" value="Unassembled WGS sequence"/>
</dbReference>
<dbReference type="AlphaFoldDB" id="A0A1G2RWR1"/>
<proteinExistence type="predicted"/>
<dbReference type="PANTHER" id="PTHR21485:SF6">
    <property type="entry name" value="N-ACYLNEURAMINATE CYTIDYLYLTRANSFERASE-RELATED"/>
    <property type="match status" value="1"/>
</dbReference>
<gene>
    <name evidence="1" type="ORF">A3H01_00580</name>
</gene>
<evidence type="ECO:0000313" key="2">
    <source>
        <dbReference type="Proteomes" id="UP000177853"/>
    </source>
</evidence>
<reference evidence="1 2" key="1">
    <citation type="journal article" date="2016" name="Nat. Commun.">
        <title>Thousands of microbial genomes shed light on interconnected biogeochemical processes in an aquifer system.</title>
        <authorList>
            <person name="Anantharaman K."/>
            <person name="Brown C.T."/>
            <person name="Hug L.A."/>
            <person name="Sharon I."/>
            <person name="Castelle C.J."/>
            <person name="Probst A.J."/>
            <person name="Thomas B.C."/>
            <person name="Singh A."/>
            <person name="Wilkins M.J."/>
            <person name="Karaoz U."/>
            <person name="Brodie E.L."/>
            <person name="Williams K.H."/>
            <person name="Hubbard S.S."/>
            <person name="Banfield J.F."/>
        </authorList>
    </citation>
    <scope>NUCLEOTIDE SEQUENCE [LARGE SCALE GENOMIC DNA]</scope>
</reference>
<evidence type="ECO:0000313" key="1">
    <source>
        <dbReference type="EMBL" id="OHA77270.1"/>
    </source>
</evidence>
<dbReference type="EMBL" id="MHUM01000003">
    <property type="protein sequence ID" value="OHA77270.1"/>
    <property type="molecule type" value="Genomic_DNA"/>
</dbReference>
<name>A0A1G2RWR1_9BACT</name>
<dbReference type="InterPro" id="IPR050793">
    <property type="entry name" value="CMP-NeuNAc_synthase"/>
</dbReference>
<organism evidence="1 2">
    <name type="scientific">Candidatus Wildermuthbacteria bacterium RIFCSPLOWO2_12_FULL_40_9</name>
    <dbReference type="NCBI Taxonomy" id="1802467"/>
    <lineage>
        <taxon>Bacteria</taxon>
        <taxon>Candidatus Wildermuthiibacteriota</taxon>
    </lineage>
</organism>
<dbReference type="GO" id="GO:0008781">
    <property type="term" value="F:N-acylneuraminate cytidylyltransferase activity"/>
    <property type="evidence" value="ECO:0007669"/>
    <property type="project" value="TreeGrafter"/>
</dbReference>
<dbReference type="Pfam" id="PF02348">
    <property type="entry name" value="CTP_transf_3"/>
    <property type="match status" value="1"/>
</dbReference>
<dbReference type="InterPro" id="IPR029044">
    <property type="entry name" value="Nucleotide-diphossugar_trans"/>
</dbReference>
<protein>
    <recommendedName>
        <fullName evidence="3">Acylneuraminate cytidylyltransferase</fullName>
    </recommendedName>
</protein>
<dbReference type="Gene3D" id="3.90.550.10">
    <property type="entry name" value="Spore Coat Polysaccharide Biosynthesis Protein SpsA, Chain A"/>
    <property type="match status" value="1"/>
</dbReference>
<accession>A0A1G2RWR1</accession>